<name>A0ABY2CVQ7_GULMO</name>
<dbReference type="Proteomes" id="UP000294801">
    <property type="component" value="Unassembled WGS sequence"/>
</dbReference>
<organism evidence="4 5">
    <name type="scientific">Gulbenkiania mobilis</name>
    <dbReference type="NCBI Taxonomy" id="397457"/>
    <lineage>
        <taxon>Bacteria</taxon>
        <taxon>Pseudomonadati</taxon>
        <taxon>Pseudomonadota</taxon>
        <taxon>Betaproteobacteria</taxon>
        <taxon>Neisseriales</taxon>
        <taxon>Chromobacteriaceae</taxon>
        <taxon>Gulbenkiania</taxon>
    </lineage>
</organism>
<reference evidence="4 5" key="1">
    <citation type="submission" date="2019-03" db="EMBL/GenBank/DDBJ databases">
        <title>Genomic Encyclopedia of Type Strains, Phase IV (KMG-IV): sequencing the most valuable type-strain genomes for metagenomic binning, comparative biology and taxonomic classification.</title>
        <authorList>
            <person name="Goeker M."/>
        </authorList>
    </citation>
    <scope>NUCLEOTIDE SEQUENCE [LARGE SCALE GENOMIC DNA]</scope>
    <source>
        <strain evidence="4 5">DSM 18507</strain>
    </source>
</reference>
<dbReference type="Pfam" id="PF00107">
    <property type="entry name" value="ADH_zinc_N"/>
    <property type="match status" value="1"/>
</dbReference>
<keyword evidence="2" id="KW-0560">Oxidoreductase</keyword>
<evidence type="ECO:0000259" key="3">
    <source>
        <dbReference type="SMART" id="SM00829"/>
    </source>
</evidence>
<dbReference type="InterPro" id="IPR020843">
    <property type="entry name" value="ER"/>
</dbReference>
<dbReference type="Pfam" id="PF08240">
    <property type="entry name" value="ADH_N"/>
    <property type="match status" value="1"/>
</dbReference>
<dbReference type="Gene3D" id="3.90.180.10">
    <property type="entry name" value="Medium-chain alcohol dehydrogenases, catalytic domain"/>
    <property type="match status" value="1"/>
</dbReference>
<gene>
    <name evidence="4" type="ORF">EV669_10542</name>
</gene>
<keyword evidence="1" id="KW-0521">NADP</keyword>
<comment type="caution">
    <text evidence="4">The sequence shown here is derived from an EMBL/GenBank/DDBJ whole genome shotgun (WGS) entry which is preliminary data.</text>
</comment>
<feature type="domain" description="Enoyl reductase (ER)" evidence="3">
    <location>
        <begin position="12"/>
        <end position="321"/>
    </location>
</feature>
<dbReference type="InterPro" id="IPR013154">
    <property type="entry name" value="ADH-like_N"/>
</dbReference>
<dbReference type="NCBIfam" id="TIGR02824">
    <property type="entry name" value="quinone_pig3"/>
    <property type="match status" value="1"/>
</dbReference>
<dbReference type="PANTHER" id="PTHR48106:SF18">
    <property type="entry name" value="QUINONE OXIDOREDUCTASE PIG3"/>
    <property type="match status" value="1"/>
</dbReference>
<accession>A0ABY2CVQ7</accession>
<proteinExistence type="predicted"/>
<dbReference type="InterPro" id="IPR011032">
    <property type="entry name" value="GroES-like_sf"/>
</dbReference>
<evidence type="ECO:0000256" key="2">
    <source>
        <dbReference type="ARBA" id="ARBA00023002"/>
    </source>
</evidence>
<dbReference type="RefSeq" id="WP_054285814.1">
    <property type="nucleotide sequence ID" value="NZ_LIVN01000009.1"/>
</dbReference>
<dbReference type="Gene3D" id="3.40.50.720">
    <property type="entry name" value="NAD(P)-binding Rossmann-like Domain"/>
    <property type="match status" value="1"/>
</dbReference>
<protein>
    <submittedName>
        <fullName evidence="4">NADPH2:quinone reductase</fullName>
    </submittedName>
</protein>
<sequence>MSMQAVVQHRPGGIETLSLEVVERPMPGPGQLLVRVLAAGVNRADVVQREGHYPPPAGVTPLLGLEVAGIVEAVGSAGRFQPGDAVFGLVPGGGYAEYAVLEADLAIPKPDWLGWAEAASLPEVWMTAWLNMVEVARLAEGESLLVHAGASGVGAATIQLGRLLGARVFASASSAPKQTFCRELGAERVFKARGGGFAPLMKEAGGVDVILDPVGGAYLADNIASLRQDGRLILIGVMGGSHADLNLGPVLVKRLSVRGSTLRSQPVEVKARLARALERTILPALHDGAVRLTVDTTFPFAQVGAAHTHMEADRNLGKIVLTMPAVTTLS</sequence>
<dbReference type="SUPFAM" id="SSF51735">
    <property type="entry name" value="NAD(P)-binding Rossmann-fold domains"/>
    <property type="match status" value="1"/>
</dbReference>
<dbReference type="SUPFAM" id="SSF50129">
    <property type="entry name" value="GroES-like"/>
    <property type="match status" value="1"/>
</dbReference>
<dbReference type="InterPro" id="IPR036291">
    <property type="entry name" value="NAD(P)-bd_dom_sf"/>
</dbReference>
<dbReference type="InterPro" id="IPR013149">
    <property type="entry name" value="ADH-like_C"/>
</dbReference>
<evidence type="ECO:0000256" key="1">
    <source>
        <dbReference type="ARBA" id="ARBA00022857"/>
    </source>
</evidence>
<dbReference type="SMART" id="SM00829">
    <property type="entry name" value="PKS_ER"/>
    <property type="match status" value="1"/>
</dbReference>
<keyword evidence="5" id="KW-1185">Reference proteome</keyword>
<dbReference type="PANTHER" id="PTHR48106">
    <property type="entry name" value="QUINONE OXIDOREDUCTASE PIG3-RELATED"/>
    <property type="match status" value="1"/>
</dbReference>
<dbReference type="EMBL" id="SMDA01000005">
    <property type="protein sequence ID" value="TCW31342.1"/>
    <property type="molecule type" value="Genomic_DNA"/>
</dbReference>
<evidence type="ECO:0000313" key="5">
    <source>
        <dbReference type="Proteomes" id="UP000294801"/>
    </source>
</evidence>
<evidence type="ECO:0000313" key="4">
    <source>
        <dbReference type="EMBL" id="TCW31342.1"/>
    </source>
</evidence>
<dbReference type="InterPro" id="IPR014189">
    <property type="entry name" value="Quinone_OxRdtase_PIG3"/>
</dbReference>
<dbReference type="CDD" id="cd05276">
    <property type="entry name" value="p53_inducible_oxidoreductase"/>
    <property type="match status" value="1"/>
</dbReference>